<comment type="caution">
    <text evidence="1">The sequence shown here is derived from an EMBL/GenBank/DDBJ whole genome shotgun (WGS) entry which is preliminary data.</text>
</comment>
<accession>A0AC61QYN8</accession>
<gene>
    <name evidence="1" type="ORF">E5357_08740</name>
</gene>
<sequence length="681" mass="76057">MFFDLVRRNSRRSRKENGLFFVSLLVSIVSFYIILSLAEQDVMVFLRKMESDAVDKLMALIPAFYGVTLFILFFLVYFASKYQLERRSHELGVYLMLGMRRTKLFLLLMAEDLWSSVLSLALGLPAAVLVSELISLITARLVGIGILGHQSVFSLEAVGLTIAGFLLIKCLAFVLLSGKIAGKEIGGLLAPAPDGAKRQLPAGIYFMALALGMLLLGMAYRLAICGISWTSMGKMGLTMLLGILGTFLLFYGLRVALGFLAGRQGKKKLRVFQFRQLQEQVIHQSVSLAVSSLLILAAMCFFGYGVAIAWGRSAGEVHTLDYTFSVRESENVPEILKKKGLSDSFKELFEMRVGHIHAGNQDVSVRMPHVMELLTKEEDSEEKEILLNNLGYVDYPYVISLSGYNRLLRAAGLEEIQLQSHQASVYMDEEFTNAVRAELMNRVLSQEPEIEMAGDVWHMTGKVQSRNLVVDSSITLSFALIVPDEDFQYLTGGEYDIYWDAVLAPELVEDQGLMQAIAAVNAELGETGLVYESYLQNMGRQLFYVVAASYLTLYLAFIFLIVANTVLGVQFLMQQQKTGKRYRTLIRLGSSYEMLCASARSQIRWYFGLPTLAAVVSSLFGVRALFRGMLPSSIRNETAGLLVIALAMIFLLCVIEWCYLKAVSRASSRYILTLMEPEREE</sequence>
<organism evidence="1 2">
    <name type="scientific">Hominisplanchenecus murintestinalis</name>
    <dbReference type="NCBI Taxonomy" id="2941517"/>
    <lineage>
        <taxon>Bacteria</taxon>
        <taxon>Bacillati</taxon>
        <taxon>Bacillota</taxon>
        <taxon>Clostridia</taxon>
        <taxon>Lachnospirales</taxon>
        <taxon>Lachnospiraceae</taxon>
        <taxon>Hominisplanchenecus</taxon>
    </lineage>
</organism>
<name>A0AC61QYN8_9FIRM</name>
<reference evidence="1" key="1">
    <citation type="submission" date="2019-04" db="EMBL/GenBank/DDBJ databases">
        <title>Microbes associate with the intestines of laboratory mice.</title>
        <authorList>
            <person name="Navarre W."/>
            <person name="Wong E."/>
            <person name="Huang K."/>
            <person name="Tropini C."/>
            <person name="Ng K."/>
            <person name="Yu B."/>
        </authorList>
    </citation>
    <scope>NUCLEOTIDE SEQUENCE</scope>
    <source>
        <strain evidence="1">NM72_1-8</strain>
    </source>
</reference>
<evidence type="ECO:0000313" key="1">
    <source>
        <dbReference type="EMBL" id="TGX98443.1"/>
    </source>
</evidence>
<dbReference type="Proteomes" id="UP000307720">
    <property type="component" value="Unassembled WGS sequence"/>
</dbReference>
<proteinExistence type="predicted"/>
<dbReference type="EMBL" id="SRZB01000017">
    <property type="protein sequence ID" value="TGX98443.1"/>
    <property type="molecule type" value="Genomic_DNA"/>
</dbReference>
<keyword evidence="2" id="KW-1185">Reference proteome</keyword>
<evidence type="ECO:0000313" key="2">
    <source>
        <dbReference type="Proteomes" id="UP000307720"/>
    </source>
</evidence>
<protein>
    <submittedName>
        <fullName evidence="1">ABC transporter permease</fullName>
    </submittedName>
</protein>